<organism evidence="2 3">
    <name type="scientific">Neolamprologus brichardi</name>
    <name type="common">Fairy cichlid</name>
    <name type="synonym">Lamprologus brichardi</name>
    <dbReference type="NCBI Taxonomy" id="32507"/>
    <lineage>
        <taxon>Eukaryota</taxon>
        <taxon>Metazoa</taxon>
        <taxon>Chordata</taxon>
        <taxon>Craniata</taxon>
        <taxon>Vertebrata</taxon>
        <taxon>Euteleostomi</taxon>
        <taxon>Actinopterygii</taxon>
        <taxon>Neopterygii</taxon>
        <taxon>Teleostei</taxon>
        <taxon>Neoteleostei</taxon>
        <taxon>Acanthomorphata</taxon>
        <taxon>Ovalentaria</taxon>
        <taxon>Cichlomorphae</taxon>
        <taxon>Cichliformes</taxon>
        <taxon>Cichlidae</taxon>
        <taxon>African cichlids</taxon>
        <taxon>Pseudocrenilabrinae</taxon>
        <taxon>Lamprologini</taxon>
        <taxon>Neolamprologus</taxon>
    </lineage>
</organism>
<dbReference type="OMA" id="DEMCHAY"/>
<keyword evidence="3" id="KW-1185">Reference proteome</keyword>
<dbReference type="Proteomes" id="UP000261580">
    <property type="component" value="Unassembled WGS sequence"/>
</dbReference>
<dbReference type="InterPro" id="IPR011029">
    <property type="entry name" value="DEATH-like_dom_sf"/>
</dbReference>
<dbReference type="PROSITE" id="PS50824">
    <property type="entry name" value="DAPIN"/>
    <property type="match status" value="1"/>
</dbReference>
<dbReference type="AlphaFoldDB" id="A0A3Q4G6J8"/>
<dbReference type="STRING" id="32507.ENSNBRP00000003931"/>
<sequence length="101" mass="11846">MSNSTREELLLRALKDLGDNELKEFKWYLQKSDVLERFPIIPKSRLDKADRPDTVDQMLQTYCENVLEVTKKVLRKLDRNDLVQILIDPNAEPEAGKSWND</sequence>
<dbReference type="Ensembl" id="ENSNBRT00000004062.1">
    <property type="protein sequence ID" value="ENSNBRP00000003931.1"/>
    <property type="gene ID" value="ENSNBRG00000003142.1"/>
</dbReference>
<dbReference type="SUPFAM" id="SSF47986">
    <property type="entry name" value="DEATH domain"/>
    <property type="match status" value="1"/>
</dbReference>
<evidence type="ECO:0000313" key="2">
    <source>
        <dbReference type="Ensembl" id="ENSNBRP00000003931.1"/>
    </source>
</evidence>
<protein>
    <recommendedName>
        <fullName evidence="1">Pyrin domain-containing protein</fullName>
    </recommendedName>
</protein>
<dbReference type="InterPro" id="IPR004020">
    <property type="entry name" value="DAPIN"/>
</dbReference>
<reference evidence="2" key="2">
    <citation type="submission" date="2025-09" db="UniProtKB">
        <authorList>
            <consortium name="Ensembl"/>
        </authorList>
    </citation>
    <scope>IDENTIFICATION</scope>
</reference>
<dbReference type="GeneTree" id="ENSGT01090000260202"/>
<dbReference type="Gene3D" id="1.10.533.10">
    <property type="entry name" value="Death Domain, Fas"/>
    <property type="match status" value="1"/>
</dbReference>
<feature type="domain" description="Pyrin" evidence="1">
    <location>
        <begin position="1"/>
        <end position="92"/>
    </location>
</feature>
<accession>A0A3Q4G6J8</accession>
<dbReference type="CDD" id="cd08321">
    <property type="entry name" value="Pyrin_ASC-like"/>
    <property type="match status" value="1"/>
</dbReference>
<dbReference type="Pfam" id="PF02758">
    <property type="entry name" value="PYRIN"/>
    <property type="match status" value="1"/>
</dbReference>
<reference evidence="2" key="1">
    <citation type="submission" date="2025-08" db="UniProtKB">
        <authorList>
            <consortium name="Ensembl"/>
        </authorList>
    </citation>
    <scope>IDENTIFICATION</scope>
</reference>
<proteinExistence type="predicted"/>
<dbReference type="SMART" id="SM01289">
    <property type="entry name" value="PYRIN"/>
    <property type="match status" value="1"/>
</dbReference>
<evidence type="ECO:0000313" key="3">
    <source>
        <dbReference type="Proteomes" id="UP000261580"/>
    </source>
</evidence>
<name>A0A3Q4G6J8_NEOBR</name>
<evidence type="ECO:0000259" key="1">
    <source>
        <dbReference type="PROSITE" id="PS50824"/>
    </source>
</evidence>